<comment type="caution">
    <text evidence="2">The sequence shown here is derived from an EMBL/GenBank/DDBJ whole genome shotgun (WGS) entry which is preliminary data.</text>
</comment>
<dbReference type="VEuPathDB" id="CryptoDB:cand_019360"/>
<dbReference type="Proteomes" id="UP000186804">
    <property type="component" value="Unassembled WGS sequence"/>
</dbReference>
<dbReference type="CDD" id="cd04301">
    <property type="entry name" value="NAT_SF"/>
    <property type="match status" value="1"/>
</dbReference>
<dbReference type="Pfam" id="PF00583">
    <property type="entry name" value="Acetyltransf_1"/>
    <property type="match status" value="1"/>
</dbReference>
<accession>A0A1J4MGI2</accession>
<keyword evidence="3" id="KW-1185">Reference proteome</keyword>
<dbReference type="InterPro" id="IPR000182">
    <property type="entry name" value="GNAT_dom"/>
</dbReference>
<sequence>MQDLISSFEVRKVKFKDYKEVFNLMKGVTRCTSYLTEEEVREKLKVSSFHPYCILDTENDKIIAYASLYILPHLGRPDDARLEHLIVSSEYRNRGIGTFLCKHIIDEAKNKFKCSRLDLTVECEIAKALYTNLGFEFMDTKVMRQYFIPPTKELI</sequence>
<dbReference type="OrthoDB" id="10039976at2759"/>
<evidence type="ECO:0000313" key="3">
    <source>
        <dbReference type="Proteomes" id="UP000186804"/>
    </source>
</evidence>
<evidence type="ECO:0000313" key="2">
    <source>
        <dbReference type="EMBL" id="OII73312.1"/>
    </source>
</evidence>
<dbReference type="GeneID" id="92366120"/>
<dbReference type="Gene3D" id="3.40.630.30">
    <property type="match status" value="1"/>
</dbReference>
<dbReference type="SUPFAM" id="SSF55729">
    <property type="entry name" value="Acyl-CoA N-acyltransferases (Nat)"/>
    <property type="match status" value="1"/>
</dbReference>
<organism evidence="2 3">
    <name type="scientific">Cryptosporidium andersoni</name>
    <dbReference type="NCBI Taxonomy" id="117008"/>
    <lineage>
        <taxon>Eukaryota</taxon>
        <taxon>Sar</taxon>
        <taxon>Alveolata</taxon>
        <taxon>Apicomplexa</taxon>
        <taxon>Conoidasida</taxon>
        <taxon>Coccidia</taxon>
        <taxon>Eucoccidiorida</taxon>
        <taxon>Eimeriorina</taxon>
        <taxon>Cryptosporidiidae</taxon>
        <taxon>Cryptosporidium</taxon>
    </lineage>
</organism>
<feature type="domain" description="N-acetyltransferase" evidence="1">
    <location>
        <begin position="8"/>
        <end position="155"/>
    </location>
</feature>
<protein>
    <submittedName>
        <fullName evidence="2">GNAT family protein</fullName>
    </submittedName>
</protein>
<reference evidence="2 3" key="1">
    <citation type="submission" date="2016-10" db="EMBL/GenBank/DDBJ databases">
        <title>Reductive evolution of mitochondrial metabolism and differential evolution of invasion-related proteins in Cryptosporidium.</title>
        <authorList>
            <person name="Liu S."/>
            <person name="Roellig D.M."/>
            <person name="Guo Y."/>
            <person name="Li N."/>
            <person name="Frace M.A."/>
            <person name="Tang K."/>
            <person name="Zhang L."/>
            <person name="Feng Y."/>
            <person name="Xiao L."/>
        </authorList>
    </citation>
    <scope>NUCLEOTIDE SEQUENCE [LARGE SCALE GENOMIC DNA]</scope>
    <source>
        <strain evidence="2">30847</strain>
    </source>
</reference>
<dbReference type="EMBL" id="LRBS01000104">
    <property type="protein sequence ID" value="OII73312.1"/>
    <property type="molecule type" value="Genomic_DNA"/>
</dbReference>
<dbReference type="InterPro" id="IPR016181">
    <property type="entry name" value="Acyl_CoA_acyltransferase"/>
</dbReference>
<evidence type="ECO:0000259" key="1">
    <source>
        <dbReference type="PROSITE" id="PS51186"/>
    </source>
</evidence>
<proteinExistence type="predicted"/>
<dbReference type="AlphaFoldDB" id="A0A1J4MGI2"/>
<name>A0A1J4MGI2_9CRYT</name>
<dbReference type="PROSITE" id="PS51186">
    <property type="entry name" value="GNAT"/>
    <property type="match status" value="1"/>
</dbReference>
<gene>
    <name evidence="2" type="ORF">cand_019360</name>
</gene>
<dbReference type="RefSeq" id="XP_067067116.1">
    <property type="nucleotide sequence ID" value="XM_067212167.1"/>
</dbReference>
<dbReference type="GO" id="GO:0016747">
    <property type="term" value="F:acyltransferase activity, transferring groups other than amino-acyl groups"/>
    <property type="evidence" value="ECO:0007669"/>
    <property type="project" value="InterPro"/>
</dbReference>